<dbReference type="PROSITE" id="PS00067">
    <property type="entry name" value="3HCDH"/>
    <property type="match status" value="1"/>
</dbReference>
<proteinExistence type="predicted"/>
<dbReference type="GO" id="GO:0006635">
    <property type="term" value="P:fatty acid beta-oxidation"/>
    <property type="evidence" value="ECO:0007669"/>
    <property type="project" value="TreeGrafter"/>
</dbReference>
<feature type="domain" description="3-hydroxyacyl-CoA dehydrogenase NAD binding" evidence="3">
    <location>
        <begin position="3"/>
        <end position="181"/>
    </location>
</feature>
<dbReference type="InterPro" id="IPR006180">
    <property type="entry name" value="3-OHacyl-CoA_DH_CS"/>
</dbReference>
<evidence type="ECO:0000313" key="4">
    <source>
        <dbReference type="EMBL" id="SNS01446.1"/>
    </source>
</evidence>
<dbReference type="SUPFAM" id="SSF51735">
    <property type="entry name" value="NAD(P)-binding Rossmann-fold domains"/>
    <property type="match status" value="1"/>
</dbReference>
<feature type="domain" description="3-hydroxyacyl-CoA dehydrogenase C-terminal" evidence="2">
    <location>
        <begin position="299"/>
        <end position="381"/>
    </location>
</feature>
<dbReference type="Pfam" id="PF00725">
    <property type="entry name" value="3HCDH"/>
    <property type="match status" value="2"/>
</dbReference>
<dbReference type="FunFam" id="3.40.50.720:FF:000009">
    <property type="entry name" value="Fatty oxidation complex, alpha subunit"/>
    <property type="match status" value="1"/>
</dbReference>
<evidence type="ECO:0000259" key="3">
    <source>
        <dbReference type="Pfam" id="PF02737"/>
    </source>
</evidence>
<dbReference type="RefSeq" id="WP_089334298.1">
    <property type="nucleotide sequence ID" value="NZ_FZNS01000017.1"/>
</dbReference>
<dbReference type="InterPro" id="IPR008927">
    <property type="entry name" value="6-PGluconate_DH-like_C_sf"/>
</dbReference>
<keyword evidence="5" id="KW-1185">Reference proteome</keyword>
<dbReference type="Proteomes" id="UP000198310">
    <property type="component" value="Unassembled WGS sequence"/>
</dbReference>
<dbReference type="GO" id="GO:0008691">
    <property type="term" value="F:3-hydroxybutyryl-CoA dehydrogenase activity"/>
    <property type="evidence" value="ECO:0007669"/>
    <property type="project" value="TreeGrafter"/>
</dbReference>
<dbReference type="PANTHER" id="PTHR48075:SF5">
    <property type="entry name" value="3-HYDROXYBUTYRYL-COA DEHYDROGENASE"/>
    <property type="match status" value="1"/>
</dbReference>
<dbReference type="AlphaFoldDB" id="A0A239B0E8"/>
<dbReference type="SUPFAM" id="SSF48179">
    <property type="entry name" value="6-phosphogluconate dehydrogenase C-terminal domain-like"/>
    <property type="match status" value="2"/>
</dbReference>
<dbReference type="InterPro" id="IPR006108">
    <property type="entry name" value="3HC_DH_C"/>
</dbReference>
<dbReference type="InterPro" id="IPR006176">
    <property type="entry name" value="3-OHacyl-CoA_DH_NAD-bd"/>
</dbReference>
<name>A0A239B0E8_9BACT</name>
<dbReference type="Pfam" id="PF02737">
    <property type="entry name" value="3HCDH_N"/>
    <property type="match status" value="1"/>
</dbReference>
<dbReference type="Gene3D" id="1.10.1040.50">
    <property type="match status" value="1"/>
</dbReference>
<dbReference type="PANTHER" id="PTHR48075">
    <property type="entry name" value="3-HYDROXYACYL-COA DEHYDROGENASE FAMILY PROTEIN"/>
    <property type="match status" value="1"/>
</dbReference>
<reference evidence="5" key="1">
    <citation type="submission" date="2017-06" db="EMBL/GenBank/DDBJ databases">
        <authorList>
            <person name="Varghese N."/>
            <person name="Submissions S."/>
        </authorList>
    </citation>
    <scope>NUCLEOTIDE SEQUENCE [LARGE SCALE GENOMIC DNA]</scope>
    <source>
        <strain evidence="5">DSM 28041</strain>
    </source>
</reference>
<evidence type="ECO:0000259" key="2">
    <source>
        <dbReference type="Pfam" id="PF00725"/>
    </source>
</evidence>
<dbReference type="EMBL" id="FZNS01000017">
    <property type="protein sequence ID" value="SNS01446.1"/>
    <property type="molecule type" value="Genomic_DNA"/>
</dbReference>
<organism evidence="4 5">
    <name type="scientific">Hymenobacter mucosus</name>
    <dbReference type="NCBI Taxonomy" id="1411120"/>
    <lineage>
        <taxon>Bacteria</taxon>
        <taxon>Pseudomonadati</taxon>
        <taxon>Bacteroidota</taxon>
        <taxon>Cytophagia</taxon>
        <taxon>Cytophagales</taxon>
        <taxon>Hymenobacteraceae</taxon>
        <taxon>Hymenobacter</taxon>
    </lineage>
</organism>
<gene>
    <name evidence="4" type="ORF">SAMN06269173_11719</name>
</gene>
<dbReference type="Gene3D" id="3.40.50.720">
    <property type="entry name" value="NAD(P)-binding Rossmann-like Domain"/>
    <property type="match status" value="1"/>
</dbReference>
<dbReference type="GO" id="GO:0070403">
    <property type="term" value="F:NAD+ binding"/>
    <property type="evidence" value="ECO:0007669"/>
    <property type="project" value="InterPro"/>
</dbReference>
<protein>
    <submittedName>
        <fullName evidence="4">3-hydroxybutyryl-CoA dehydrogenase</fullName>
    </submittedName>
</protein>
<accession>A0A239B0E8</accession>
<sequence length="392" mass="43031">MIVGIIGSGAMGAGIAQVVATAGHTVRLLDQNTQALQRAGHSIQGSLTKLAEKGKLTAEAATAIFGRLQLTEDIHSFSDCELVLEAIVEDLPVKQQLFREVELLVSDTCILASNTSSLSIASIAAACQKPERFIGIHFFNPAPLMQLVEVIPAVQTRAGLAEEVRGLVQSWGKLPVLTKDTPGFIVNRVARPFYGEAIRVLEEGIADMATIDWAMTELGGFRMGPFALMDFIGHDVNYRVTESVFTSFFYDPRYKPSFTQKRLFEAGYYGRKSGRGFYSYADSATPPQPTRDEALGRLVLNRILAMLINEAVDALALNVASKQDLELAMTKGVNYPQGLLAWADALGLENVLQTLDSLYDEYHEDRYRASPLLRRMVKAGQTFFQHEPAASH</sequence>
<evidence type="ECO:0000313" key="5">
    <source>
        <dbReference type="Proteomes" id="UP000198310"/>
    </source>
</evidence>
<feature type="domain" description="3-hydroxyacyl-CoA dehydrogenase C-terminal" evidence="2">
    <location>
        <begin position="183"/>
        <end position="280"/>
    </location>
</feature>
<evidence type="ECO:0000256" key="1">
    <source>
        <dbReference type="ARBA" id="ARBA00023002"/>
    </source>
</evidence>
<keyword evidence="1" id="KW-0560">Oxidoreductase</keyword>
<dbReference type="InterPro" id="IPR036291">
    <property type="entry name" value="NAD(P)-bd_dom_sf"/>
</dbReference>